<comment type="caution">
    <text evidence="1">The sequence shown here is derived from an EMBL/GenBank/DDBJ whole genome shotgun (WGS) entry which is preliminary data.</text>
</comment>
<name>A0A9D4L683_DREPO</name>
<reference evidence="1" key="2">
    <citation type="submission" date="2020-11" db="EMBL/GenBank/DDBJ databases">
        <authorList>
            <person name="McCartney M.A."/>
            <person name="Auch B."/>
            <person name="Kono T."/>
            <person name="Mallez S."/>
            <person name="Becker A."/>
            <person name="Gohl D.M."/>
            <person name="Silverstein K.A.T."/>
            <person name="Koren S."/>
            <person name="Bechman K.B."/>
            <person name="Herman A."/>
            <person name="Abrahante J.E."/>
            <person name="Garbe J."/>
        </authorList>
    </citation>
    <scope>NUCLEOTIDE SEQUENCE</scope>
    <source>
        <strain evidence="1">Duluth1</strain>
        <tissue evidence="1">Whole animal</tissue>
    </source>
</reference>
<dbReference type="EMBL" id="JAIWYP010000003">
    <property type="protein sequence ID" value="KAH3852019.1"/>
    <property type="molecule type" value="Genomic_DNA"/>
</dbReference>
<dbReference type="Proteomes" id="UP000828390">
    <property type="component" value="Unassembled WGS sequence"/>
</dbReference>
<keyword evidence="2" id="KW-1185">Reference proteome</keyword>
<gene>
    <name evidence="1" type="ORF">DPMN_094512</name>
</gene>
<organism evidence="1 2">
    <name type="scientific">Dreissena polymorpha</name>
    <name type="common">Zebra mussel</name>
    <name type="synonym">Mytilus polymorpha</name>
    <dbReference type="NCBI Taxonomy" id="45954"/>
    <lineage>
        <taxon>Eukaryota</taxon>
        <taxon>Metazoa</taxon>
        <taxon>Spiralia</taxon>
        <taxon>Lophotrochozoa</taxon>
        <taxon>Mollusca</taxon>
        <taxon>Bivalvia</taxon>
        <taxon>Autobranchia</taxon>
        <taxon>Heteroconchia</taxon>
        <taxon>Euheterodonta</taxon>
        <taxon>Imparidentia</taxon>
        <taxon>Neoheterodontei</taxon>
        <taxon>Myida</taxon>
        <taxon>Dreissenoidea</taxon>
        <taxon>Dreissenidae</taxon>
        <taxon>Dreissena</taxon>
    </lineage>
</organism>
<accession>A0A9D4L683</accession>
<reference evidence="1" key="1">
    <citation type="journal article" date="2019" name="bioRxiv">
        <title>The Genome of the Zebra Mussel, Dreissena polymorpha: A Resource for Invasive Species Research.</title>
        <authorList>
            <person name="McCartney M.A."/>
            <person name="Auch B."/>
            <person name="Kono T."/>
            <person name="Mallez S."/>
            <person name="Zhang Y."/>
            <person name="Obille A."/>
            <person name="Becker A."/>
            <person name="Abrahante J.E."/>
            <person name="Garbe J."/>
            <person name="Badalamenti J.P."/>
            <person name="Herman A."/>
            <person name="Mangelson H."/>
            <person name="Liachko I."/>
            <person name="Sullivan S."/>
            <person name="Sone E.D."/>
            <person name="Koren S."/>
            <person name="Silverstein K.A.T."/>
            <person name="Beckman K.B."/>
            <person name="Gohl D.M."/>
        </authorList>
    </citation>
    <scope>NUCLEOTIDE SEQUENCE</scope>
    <source>
        <strain evidence="1">Duluth1</strain>
        <tissue evidence="1">Whole animal</tissue>
    </source>
</reference>
<protein>
    <submittedName>
        <fullName evidence="1">Uncharacterized protein</fullName>
    </submittedName>
</protein>
<evidence type="ECO:0000313" key="1">
    <source>
        <dbReference type="EMBL" id="KAH3852019.1"/>
    </source>
</evidence>
<dbReference type="AlphaFoldDB" id="A0A9D4L683"/>
<sequence>MDSISTDWDVRMLKMLQPVLIMLYGQYQHRLGCQNAEDAAVCVDHALWTVISTDWDVRMLKMLQSVLIMLYEQYQHRLGCQKAEDAAVCVDHALWTVSVQTGMSEC</sequence>
<evidence type="ECO:0000313" key="2">
    <source>
        <dbReference type="Proteomes" id="UP000828390"/>
    </source>
</evidence>
<proteinExistence type="predicted"/>